<name>A0ACC2BMG9_DIPCM</name>
<comment type="caution">
    <text evidence="1">The sequence shown here is derived from an EMBL/GenBank/DDBJ whole genome shotgun (WGS) entry which is preliminary data.</text>
</comment>
<accession>A0ACC2BMG9</accession>
<dbReference type="EMBL" id="CM055105">
    <property type="protein sequence ID" value="KAJ7530902.1"/>
    <property type="molecule type" value="Genomic_DNA"/>
</dbReference>
<sequence>MICHAINDVTAIKMVPSVHASLLARWNLSPQEMNAQNRCNGKECNMNEVRLDSALFLHFWTCTPQIKKCNQSQMLLLVGCKLKCFCFGCNFAPLVGCKIKLLLFLGCLLLLLVENCSSHRQDACCSDTTVMILSNYILIT</sequence>
<reference evidence="2" key="1">
    <citation type="journal article" date="2024" name="Proc. Natl. Acad. Sci. U.S.A.">
        <title>Extraordinary preservation of gene collinearity over three hundred million years revealed in homosporous lycophytes.</title>
        <authorList>
            <person name="Li C."/>
            <person name="Wickell D."/>
            <person name="Kuo L.Y."/>
            <person name="Chen X."/>
            <person name="Nie B."/>
            <person name="Liao X."/>
            <person name="Peng D."/>
            <person name="Ji J."/>
            <person name="Jenkins J."/>
            <person name="Williams M."/>
            <person name="Shu S."/>
            <person name="Plott C."/>
            <person name="Barry K."/>
            <person name="Rajasekar S."/>
            <person name="Grimwood J."/>
            <person name="Han X."/>
            <person name="Sun S."/>
            <person name="Hou Z."/>
            <person name="He W."/>
            <person name="Dai G."/>
            <person name="Sun C."/>
            <person name="Schmutz J."/>
            <person name="Leebens-Mack J.H."/>
            <person name="Li F.W."/>
            <person name="Wang L."/>
        </authorList>
    </citation>
    <scope>NUCLEOTIDE SEQUENCE [LARGE SCALE GENOMIC DNA]</scope>
    <source>
        <strain evidence="2">cv. PW_Plant_1</strain>
    </source>
</reference>
<dbReference type="Proteomes" id="UP001162992">
    <property type="component" value="Chromosome 14"/>
</dbReference>
<evidence type="ECO:0000313" key="1">
    <source>
        <dbReference type="EMBL" id="KAJ7530902.1"/>
    </source>
</evidence>
<keyword evidence="2" id="KW-1185">Reference proteome</keyword>
<gene>
    <name evidence="1" type="ORF">O6H91_14G024000</name>
</gene>
<evidence type="ECO:0000313" key="2">
    <source>
        <dbReference type="Proteomes" id="UP001162992"/>
    </source>
</evidence>
<protein>
    <submittedName>
        <fullName evidence="1">Uncharacterized protein</fullName>
    </submittedName>
</protein>
<proteinExistence type="predicted"/>
<organism evidence="1 2">
    <name type="scientific">Diphasiastrum complanatum</name>
    <name type="common">Issler's clubmoss</name>
    <name type="synonym">Lycopodium complanatum</name>
    <dbReference type="NCBI Taxonomy" id="34168"/>
    <lineage>
        <taxon>Eukaryota</taxon>
        <taxon>Viridiplantae</taxon>
        <taxon>Streptophyta</taxon>
        <taxon>Embryophyta</taxon>
        <taxon>Tracheophyta</taxon>
        <taxon>Lycopodiopsida</taxon>
        <taxon>Lycopodiales</taxon>
        <taxon>Lycopodiaceae</taxon>
        <taxon>Lycopodioideae</taxon>
        <taxon>Diphasiastrum</taxon>
    </lineage>
</organism>